<evidence type="ECO:0000256" key="6">
    <source>
        <dbReference type="ARBA" id="ARBA00022490"/>
    </source>
</evidence>
<evidence type="ECO:0000313" key="12">
    <source>
        <dbReference type="EMBL" id="TDY71827.1"/>
    </source>
</evidence>
<evidence type="ECO:0000256" key="7">
    <source>
        <dbReference type="ARBA" id="ARBA00022676"/>
    </source>
</evidence>
<evidence type="ECO:0000256" key="9">
    <source>
        <dbReference type="ARBA" id="ARBA00023277"/>
    </source>
</evidence>
<dbReference type="EC" id="2.4.1.25" evidence="4"/>
<dbReference type="Gene3D" id="3.20.20.80">
    <property type="entry name" value="Glycosidases"/>
    <property type="match status" value="2"/>
</dbReference>
<dbReference type="AlphaFoldDB" id="A0A4R8MVP2"/>
<comment type="catalytic activity">
    <reaction evidence="1">
        <text>Transfers a segment of a (1-&gt;4)-alpha-D-glucan to a new position in an acceptor, which may be glucose or a (1-&gt;4)-alpha-D-glucan.</text>
        <dbReference type="EC" id="2.4.1.25"/>
    </reaction>
</comment>
<dbReference type="SUPFAM" id="SSF51445">
    <property type="entry name" value="(Trans)glycosidases"/>
    <property type="match status" value="1"/>
</dbReference>
<keyword evidence="6" id="KW-0963">Cytoplasm</keyword>
<keyword evidence="7" id="KW-0328">Glycosyltransferase</keyword>
<keyword evidence="8 12" id="KW-0808">Transferase</keyword>
<dbReference type="InterPro" id="IPR003385">
    <property type="entry name" value="Glyco_hydro_77"/>
</dbReference>
<dbReference type="GO" id="GO:0005975">
    <property type="term" value="P:carbohydrate metabolic process"/>
    <property type="evidence" value="ECO:0007669"/>
    <property type="project" value="InterPro"/>
</dbReference>
<gene>
    <name evidence="12" type="ORF">CLV96_0803</name>
</gene>
<dbReference type="EMBL" id="SORO01000001">
    <property type="protein sequence ID" value="TDY71827.1"/>
    <property type="molecule type" value="Genomic_DNA"/>
</dbReference>
<dbReference type="STRING" id="1193051.LEP1GSC017_3159"/>
<dbReference type="InterPro" id="IPR017853">
    <property type="entry name" value="GH"/>
</dbReference>
<evidence type="ECO:0000256" key="10">
    <source>
        <dbReference type="ARBA" id="ARBA00031423"/>
    </source>
</evidence>
<evidence type="ECO:0000256" key="3">
    <source>
        <dbReference type="ARBA" id="ARBA00005684"/>
    </source>
</evidence>
<comment type="caution">
    <text evidence="12">The sequence shown here is derived from an EMBL/GenBank/DDBJ whole genome shotgun (WGS) entry which is preliminary data.</text>
</comment>
<dbReference type="GO" id="GO:0005737">
    <property type="term" value="C:cytoplasm"/>
    <property type="evidence" value="ECO:0007669"/>
    <property type="project" value="UniProtKB-SubCell"/>
</dbReference>
<keyword evidence="9" id="KW-0119">Carbohydrate metabolism</keyword>
<dbReference type="GO" id="GO:0004134">
    <property type="term" value="F:4-alpha-glucanotransferase activity"/>
    <property type="evidence" value="ECO:0007669"/>
    <property type="project" value="UniProtKB-EC"/>
</dbReference>
<dbReference type="Proteomes" id="UP000294684">
    <property type="component" value="Unassembled WGS sequence"/>
</dbReference>
<evidence type="ECO:0000256" key="2">
    <source>
        <dbReference type="ARBA" id="ARBA00004496"/>
    </source>
</evidence>
<evidence type="ECO:0000256" key="8">
    <source>
        <dbReference type="ARBA" id="ARBA00022679"/>
    </source>
</evidence>
<evidence type="ECO:0000256" key="11">
    <source>
        <dbReference type="ARBA" id="ARBA00031501"/>
    </source>
</evidence>
<evidence type="ECO:0000256" key="4">
    <source>
        <dbReference type="ARBA" id="ARBA00012560"/>
    </source>
</evidence>
<dbReference type="PANTHER" id="PTHR32518">
    <property type="match status" value="1"/>
</dbReference>
<comment type="subcellular location">
    <subcellularLocation>
        <location evidence="2">Cytoplasm</location>
    </subcellularLocation>
</comment>
<keyword evidence="13" id="KW-1185">Reference proteome</keyword>
<accession>A0A4R8MVP2</accession>
<proteinExistence type="inferred from homology"/>
<evidence type="ECO:0000313" key="13">
    <source>
        <dbReference type="Proteomes" id="UP000294684"/>
    </source>
</evidence>
<evidence type="ECO:0000256" key="1">
    <source>
        <dbReference type="ARBA" id="ARBA00000439"/>
    </source>
</evidence>
<sequence length="595" mass="70377">MHCSTLSKTYTYRKKLQSLKDLDFFENVKKRRAGVLISLPSIVSEHSFECGDIYSLYPLCDWAKDVGFSIIQLLPLNDTGFGYSPYSAISAFAIDPLYISLYKLGINRKSRKREIRFLTNHPIRIRNLKLEIIRKYYTENQKEAMNEATYFLEKHPWCYSYAAFRLLYEEFEGKCWWEWPKKFQDPNHAKEYIFSQKRDEALFWVYLQKIAYDQLSEVKTHFEDVGVYLKGDMPILTSRNSCDVWEHPDFFLMNLQAGAPPDDFSKTGQTWGFPVLNWEALEKTNYSWWKDRLSYLEHFFHLYRIDHVIGMYRIWAIPEADTTALHGWFHPQFGIATEEFIKEGLDPKYFEDLGLIHEFIPGHYIFYWDFWKEPGYQELEEEVKAKLFPLSELHIAEEEKHWRQSGEKILEIFESFSAMIPCAEDLGSVPSFIRDSLFERQMIGIDVVRWTRSFTTGEFIPEELYRENAISVLSTHDTSLVMEWWKKEGDMESKLQFFFDRLGKPRPKTEEEALLGLLEFVFQTSSLFSIQLFQDLAVGVPSVLDHPEIHRINLPGTPDHSNWTYRFPILIEDFAADFKRNFSLRKLILDSGRNS</sequence>
<reference evidence="12 13" key="1">
    <citation type="submission" date="2019-03" db="EMBL/GenBank/DDBJ databases">
        <title>Genomic Encyclopedia of Archaeal and Bacterial Type Strains, Phase II (KMG-II): from individual species to whole genera.</title>
        <authorList>
            <person name="Goeker M."/>
        </authorList>
    </citation>
    <scope>NUCLEOTIDE SEQUENCE [LARGE SCALE GENOMIC DNA]</scope>
    <source>
        <strain evidence="12 13">DSM 21537</strain>
    </source>
</reference>
<dbReference type="Pfam" id="PF02446">
    <property type="entry name" value="Glyco_hydro_77"/>
    <property type="match status" value="1"/>
</dbReference>
<organism evidence="12 13">
    <name type="scientific">Leptospira meyeri</name>
    <dbReference type="NCBI Taxonomy" id="29508"/>
    <lineage>
        <taxon>Bacteria</taxon>
        <taxon>Pseudomonadati</taxon>
        <taxon>Spirochaetota</taxon>
        <taxon>Spirochaetia</taxon>
        <taxon>Leptospirales</taxon>
        <taxon>Leptospiraceae</taxon>
        <taxon>Leptospira</taxon>
    </lineage>
</organism>
<name>A0A4R8MVP2_LEPME</name>
<dbReference type="PANTHER" id="PTHR32518:SF3">
    <property type="entry name" value="4-ALPHA-GLUCANOTRANSFERASE"/>
    <property type="match status" value="1"/>
</dbReference>
<protein>
    <recommendedName>
        <fullName evidence="5">4-alpha-glucanotransferase</fullName>
        <ecNumber evidence="4">2.4.1.25</ecNumber>
    </recommendedName>
    <alternativeName>
        <fullName evidence="10">Amylomaltase</fullName>
    </alternativeName>
    <alternativeName>
        <fullName evidence="11">Disproportionating enzyme</fullName>
    </alternativeName>
</protein>
<evidence type="ECO:0000256" key="5">
    <source>
        <dbReference type="ARBA" id="ARBA00020295"/>
    </source>
</evidence>
<comment type="similarity">
    <text evidence="3">Belongs to the disproportionating enzyme family.</text>
</comment>